<proteinExistence type="predicted"/>
<comment type="caution">
    <text evidence="2">The sequence shown here is derived from an EMBL/GenBank/DDBJ whole genome shotgun (WGS) entry which is preliminary data.</text>
</comment>
<feature type="transmembrane region" description="Helical" evidence="1">
    <location>
        <begin position="98"/>
        <end position="115"/>
    </location>
</feature>
<gene>
    <name evidence="2" type="ORF">JWG45_20175</name>
</gene>
<feature type="transmembrane region" description="Helical" evidence="1">
    <location>
        <begin position="73"/>
        <end position="91"/>
    </location>
</feature>
<name>A0ABS2UGG4_9LEPT</name>
<dbReference type="Proteomes" id="UP000724686">
    <property type="component" value="Unassembled WGS sequence"/>
</dbReference>
<feature type="transmembrane region" description="Helical" evidence="1">
    <location>
        <begin position="121"/>
        <end position="139"/>
    </location>
</feature>
<accession>A0ABS2UGG4</accession>
<feature type="transmembrane region" description="Helical" evidence="1">
    <location>
        <begin position="151"/>
        <end position="171"/>
    </location>
</feature>
<evidence type="ECO:0000313" key="2">
    <source>
        <dbReference type="EMBL" id="MBM9579465.1"/>
    </source>
</evidence>
<keyword evidence="1" id="KW-0472">Membrane</keyword>
<keyword evidence="1" id="KW-1133">Transmembrane helix</keyword>
<reference evidence="2 3" key="1">
    <citation type="submission" date="2021-02" db="EMBL/GenBank/DDBJ databases">
        <title>Leptospira ainlahdjerensis sp. nov., Leptospira ainazelensis sp. nov., Leptospira abararensis sp. nov. and Leptospira chreensis sp. nov., four new species isolated from water sources in Algeria.</title>
        <authorList>
            <person name="Amara Korba A."/>
            <person name="Kainiu M."/>
            <person name="Vincent A.T."/>
            <person name="Mariet J.-F."/>
            <person name="Veyrier F.J."/>
            <person name="Goarant C."/>
            <person name="Picardeau M."/>
        </authorList>
    </citation>
    <scope>NUCLEOTIDE SEQUENCE [LARGE SCALE GENOMIC DNA]</scope>
    <source>
        <strain evidence="2 3">201903070</strain>
    </source>
</reference>
<organism evidence="2 3">
    <name type="scientific">Leptospira ainlahdjerensis</name>
    <dbReference type="NCBI Taxonomy" id="2810033"/>
    <lineage>
        <taxon>Bacteria</taxon>
        <taxon>Pseudomonadati</taxon>
        <taxon>Spirochaetota</taxon>
        <taxon>Spirochaetia</taxon>
        <taxon>Leptospirales</taxon>
        <taxon>Leptospiraceae</taxon>
        <taxon>Leptospira</taxon>
    </lineage>
</organism>
<evidence type="ECO:0000313" key="3">
    <source>
        <dbReference type="Proteomes" id="UP000724686"/>
    </source>
</evidence>
<sequence length="208" mass="23006">MEEFRISTAIADIPVGLSAAYGFWNLIGSVKWRLVQLGFFTISLTAFLYGMIPFFPSFTEGIHSVLKHVAQEIAFPLLCLPFFSISTGIQIDNKRSTILLFALASFSILSHIFGFSGIYKLIVGIAASLLWIVSSMSILKRKHLEKNLKKSALLILTGALLFILNGIWVGKTGSIFGIPRFDLFLYVSAIGIFFIALGVKFVSKEQQS</sequence>
<feature type="transmembrane region" description="Helical" evidence="1">
    <location>
        <begin position="6"/>
        <end position="27"/>
    </location>
</feature>
<feature type="transmembrane region" description="Helical" evidence="1">
    <location>
        <begin position="183"/>
        <end position="202"/>
    </location>
</feature>
<feature type="transmembrane region" description="Helical" evidence="1">
    <location>
        <begin position="34"/>
        <end position="53"/>
    </location>
</feature>
<evidence type="ECO:0000256" key="1">
    <source>
        <dbReference type="SAM" id="Phobius"/>
    </source>
</evidence>
<keyword evidence="1" id="KW-0812">Transmembrane</keyword>
<protein>
    <submittedName>
        <fullName evidence="2">Uncharacterized protein</fullName>
    </submittedName>
</protein>
<keyword evidence="3" id="KW-1185">Reference proteome</keyword>
<dbReference type="RefSeq" id="WP_205281395.1">
    <property type="nucleotide sequence ID" value="NZ_JAFFPU010000075.1"/>
</dbReference>
<dbReference type="EMBL" id="JAFFPU010000075">
    <property type="protein sequence ID" value="MBM9579465.1"/>
    <property type="molecule type" value="Genomic_DNA"/>
</dbReference>